<dbReference type="SMART" id="SM00612">
    <property type="entry name" value="Kelch"/>
    <property type="match status" value="1"/>
</dbReference>
<dbReference type="KEGG" id="nai:NECAME_13212"/>
<dbReference type="AlphaFoldDB" id="W2SYQ7"/>
<proteinExistence type="predicted"/>
<name>W2SYQ7_NECAM</name>
<dbReference type="SUPFAM" id="SSF117281">
    <property type="entry name" value="Kelch motif"/>
    <property type="match status" value="1"/>
</dbReference>
<keyword evidence="3" id="KW-1185">Reference proteome</keyword>
<organism evidence="2 3">
    <name type="scientific">Necator americanus</name>
    <name type="common">Human hookworm</name>
    <dbReference type="NCBI Taxonomy" id="51031"/>
    <lineage>
        <taxon>Eukaryota</taxon>
        <taxon>Metazoa</taxon>
        <taxon>Ecdysozoa</taxon>
        <taxon>Nematoda</taxon>
        <taxon>Chromadorea</taxon>
        <taxon>Rhabditida</taxon>
        <taxon>Rhabditina</taxon>
        <taxon>Rhabditomorpha</taxon>
        <taxon>Strongyloidea</taxon>
        <taxon>Ancylostomatidae</taxon>
        <taxon>Bunostominae</taxon>
        <taxon>Necator</taxon>
    </lineage>
</organism>
<dbReference type="Pfam" id="PF01344">
    <property type="entry name" value="Kelch_1"/>
    <property type="match status" value="2"/>
</dbReference>
<dbReference type="OrthoDB" id="7956040at2759"/>
<keyword evidence="1" id="KW-0880">Kelch repeat</keyword>
<dbReference type="EMBL" id="KI660389">
    <property type="protein sequence ID" value="ETN74076.1"/>
    <property type="molecule type" value="Genomic_DNA"/>
</dbReference>
<accession>W2SYQ7</accession>
<evidence type="ECO:0000256" key="1">
    <source>
        <dbReference type="ARBA" id="ARBA00022441"/>
    </source>
</evidence>
<evidence type="ECO:0000313" key="2">
    <source>
        <dbReference type="EMBL" id="ETN74076.1"/>
    </source>
</evidence>
<evidence type="ECO:0000313" key="3">
    <source>
        <dbReference type="Proteomes" id="UP000053676"/>
    </source>
</evidence>
<dbReference type="Proteomes" id="UP000053676">
    <property type="component" value="Unassembled WGS sequence"/>
</dbReference>
<reference evidence="3" key="1">
    <citation type="journal article" date="2014" name="Nat. Genet.">
        <title>Genome of the human hookworm Necator americanus.</title>
        <authorList>
            <person name="Tang Y.T."/>
            <person name="Gao X."/>
            <person name="Rosa B.A."/>
            <person name="Abubucker S."/>
            <person name="Hallsworth-Pepin K."/>
            <person name="Martin J."/>
            <person name="Tyagi R."/>
            <person name="Heizer E."/>
            <person name="Zhang X."/>
            <person name="Bhonagiri-Palsikar V."/>
            <person name="Minx P."/>
            <person name="Warren W.C."/>
            <person name="Wang Q."/>
            <person name="Zhan B."/>
            <person name="Hotez P.J."/>
            <person name="Sternberg P.W."/>
            <person name="Dougall A."/>
            <person name="Gaze S.T."/>
            <person name="Mulvenna J."/>
            <person name="Sotillo J."/>
            <person name="Ranganathan S."/>
            <person name="Rabelo E.M."/>
            <person name="Wilson R.K."/>
            <person name="Felgner P.L."/>
            <person name="Bethony J."/>
            <person name="Hawdon J.M."/>
            <person name="Gasser R.B."/>
            <person name="Loukas A."/>
            <person name="Mitreva M."/>
        </authorList>
    </citation>
    <scope>NUCLEOTIDE SEQUENCE [LARGE SCALE GENOMIC DNA]</scope>
</reference>
<sequence length="88" mass="10046">MGGRNQSCIFSSVERFCIEKRNWEPVPDMHEGRYFFGATAVNDKIYVFGGESTKIHKFNVDTAEWVPGPEIPLRFQFAFGAAIYIPPE</sequence>
<gene>
    <name evidence="2" type="ORF">NECAME_13212</name>
</gene>
<dbReference type="InterPro" id="IPR006652">
    <property type="entry name" value="Kelch_1"/>
</dbReference>
<protein>
    <submittedName>
        <fullName evidence="2">Kelch repeat protein</fullName>
    </submittedName>
</protein>
<dbReference type="InterPro" id="IPR015915">
    <property type="entry name" value="Kelch-typ_b-propeller"/>
</dbReference>
<dbReference type="Gene3D" id="2.120.10.80">
    <property type="entry name" value="Kelch-type beta propeller"/>
    <property type="match status" value="1"/>
</dbReference>